<dbReference type="STRING" id="3708.A0A078JAJ8"/>
<name>A0A078JAJ8_BRANA</name>
<dbReference type="EMBL" id="HG994372">
    <property type="protein sequence ID" value="CAF2106437.1"/>
    <property type="molecule type" value="Genomic_DNA"/>
</dbReference>
<evidence type="ECO:0000313" key="3">
    <source>
        <dbReference type="Proteomes" id="UP000028999"/>
    </source>
</evidence>
<evidence type="ECO:0000313" key="2">
    <source>
        <dbReference type="EMBL" id="CDY60934.1"/>
    </source>
</evidence>
<dbReference type="OMA" id="DIGHGYA"/>
<accession>A0A078JAJ8</accession>
<reference evidence="1" key="3">
    <citation type="submission" date="2021-01" db="EMBL/GenBank/DDBJ databases">
        <authorList>
            <consortium name="Genoscope - CEA"/>
            <person name="William W."/>
        </authorList>
    </citation>
    <scope>NUCLEOTIDE SEQUENCE</scope>
</reference>
<evidence type="ECO:0000313" key="1">
    <source>
        <dbReference type="EMBL" id="CAF2106437.1"/>
    </source>
</evidence>
<reference evidence="2" key="2">
    <citation type="submission" date="2014-06" db="EMBL/GenBank/DDBJ databases">
        <authorList>
            <person name="Genoscope - CEA"/>
        </authorList>
    </citation>
    <scope>NUCLEOTIDE SEQUENCE</scope>
</reference>
<dbReference type="Proteomes" id="UP001295469">
    <property type="component" value="Chromosome C08"/>
</dbReference>
<keyword evidence="3" id="KW-1185">Reference proteome</keyword>
<proteinExistence type="predicted"/>
<organism evidence="2 3">
    <name type="scientific">Brassica napus</name>
    <name type="common">Rape</name>
    <dbReference type="NCBI Taxonomy" id="3708"/>
    <lineage>
        <taxon>Eukaryota</taxon>
        <taxon>Viridiplantae</taxon>
        <taxon>Streptophyta</taxon>
        <taxon>Embryophyta</taxon>
        <taxon>Tracheophyta</taxon>
        <taxon>Spermatophyta</taxon>
        <taxon>Magnoliopsida</taxon>
        <taxon>eudicotyledons</taxon>
        <taxon>Gunneridae</taxon>
        <taxon>Pentapetalae</taxon>
        <taxon>rosids</taxon>
        <taxon>malvids</taxon>
        <taxon>Brassicales</taxon>
        <taxon>Brassicaceae</taxon>
        <taxon>Brassiceae</taxon>
        <taxon>Brassica</taxon>
    </lineage>
</organism>
<dbReference type="Gramene" id="CDY60934">
    <property type="protein sequence ID" value="CDY60934"/>
    <property type="gene ID" value="GSBRNA2T00030272001"/>
</dbReference>
<dbReference type="AlphaFoldDB" id="A0A078JAJ8"/>
<gene>
    <name evidence="2" type="primary">BnaC08g46580D</name>
    <name evidence="1" type="ORF">DARMORV10_C08P06340.1</name>
    <name evidence="2" type="ORF">GSBRNA2T00030272001</name>
</gene>
<dbReference type="Proteomes" id="UP000028999">
    <property type="component" value="Unassembled WGS sequence"/>
</dbReference>
<protein>
    <submittedName>
        <fullName evidence="1">(rape) hypothetical protein</fullName>
    </submittedName>
    <submittedName>
        <fullName evidence="2">BnaC08g46580D protein</fullName>
    </submittedName>
</protein>
<reference evidence="2 3" key="1">
    <citation type="journal article" date="2014" name="Science">
        <title>Plant genetics. Early allopolyploid evolution in the post-Neolithic Brassica napus oilseed genome.</title>
        <authorList>
            <person name="Chalhoub B."/>
            <person name="Denoeud F."/>
            <person name="Liu S."/>
            <person name="Parkin I.A."/>
            <person name="Tang H."/>
            <person name="Wang X."/>
            <person name="Chiquet J."/>
            <person name="Belcram H."/>
            <person name="Tong C."/>
            <person name="Samans B."/>
            <person name="Correa M."/>
            <person name="Da Silva C."/>
            <person name="Just J."/>
            <person name="Falentin C."/>
            <person name="Koh C.S."/>
            <person name="Le Clainche I."/>
            <person name="Bernard M."/>
            <person name="Bento P."/>
            <person name="Noel B."/>
            <person name="Labadie K."/>
            <person name="Alberti A."/>
            <person name="Charles M."/>
            <person name="Arnaud D."/>
            <person name="Guo H."/>
            <person name="Daviaud C."/>
            <person name="Alamery S."/>
            <person name="Jabbari K."/>
            <person name="Zhao M."/>
            <person name="Edger P.P."/>
            <person name="Chelaifa H."/>
            <person name="Tack D."/>
            <person name="Lassalle G."/>
            <person name="Mestiri I."/>
            <person name="Schnel N."/>
            <person name="Le Paslier M.C."/>
            <person name="Fan G."/>
            <person name="Renault V."/>
            <person name="Bayer P.E."/>
            <person name="Golicz A.A."/>
            <person name="Manoli S."/>
            <person name="Lee T.H."/>
            <person name="Thi V.H."/>
            <person name="Chalabi S."/>
            <person name="Hu Q."/>
            <person name="Fan C."/>
            <person name="Tollenaere R."/>
            <person name="Lu Y."/>
            <person name="Battail C."/>
            <person name="Shen J."/>
            <person name="Sidebottom C.H."/>
            <person name="Wang X."/>
            <person name="Canaguier A."/>
            <person name="Chauveau A."/>
            <person name="Berard A."/>
            <person name="Deniot G."/>
            <person name="Guan M."/>
            <person name="Liu Z."/>
            <person name="Sun F."/>
            <person name="Lim Y.P."/>
            <person name="Lyons E."/>
            <person name="Town C.D."/>
            <person name="Bancroft I."/>
            <person name="Wang X."/>
            <person name="Meng J."/>
            <person name="Ma J."/>
            <person name="Pires J.C."/>
            <person name="King G.J."/>
            <person name="Brunel D."/>
            <person name="Delourme R."/>
            <person name="Renard M."/>
            <person name="Aury J.M."/>
            <person name="Adams K.L."/>
            <person name="Batley J."/>
            <person name="Snowdon R.J."/>
            <person name="Tost J."/>
            <person name="Edwards D."/>
            <person name="Zhou Y."/>
            <person name="Hua W."/>
            <person name="Sharpe A.G."/>
            <person name="Paterson A.H."/>
            <person name="Guan C."/>
            <person name="Wincker P."/>
        </authorList>
    </citation>
    <scope>NUCLEOTIDE SEQUENCE [LARGE SCALE GENOMIC DNA]</scope>
    <source>
        <strain evidence="3">cv. Darmor-bzh</strain>
    </source>
</reference>
<sequence>MYAANLVIMNFDRSSAVCVEDIGDSSIGAFIEKGGDDDDIGHGYACMIHLIHKM</sequence>
<dbReference type="PaxDb" id="3708-A0A078JAJ8"/>
<dbReference type="EMBL" id="LK033933">
    <property type="protein sequence ID" value="CDY60934.1"/>
    <property type="molecule type" value="Genomic_DNA"/>
</dbReference>